<organism evidence="2 3">
    <name type="scientific">Trifolium pratense</name>
    <name type="common">Red clover</name>
    <dbReference type="NCBI Taxonomy" id="57577"/>
    <lineage>
        <taxon>Eukaryota</taxon>
        <taxon>Viridiplantae</taxon>
        <taxon>Streptophyta</taxon>
        <taxon>Embryophyta</taxon>
        <taxon>Tracheophyta</taxon>
        <taxon>Spermatophyta</taxon>
        <taxon>Magnoliopsida</taxon>
        <taxon>eudicotyledons</taxon>
        <taxon>Gunneridae</taxon>
        <taxon>Pentapetalae</taxon>
        <taxon>rosids</taxon>
        <taxon>fabids</taxon>
        <taxon>Fabales</taxon>
        <taxon>Fabaceae</taxon>
        <taxon>Papilionoideae</taxon>
        <taxon>50 kb inversion clade</taxon>
        <taxon>NPAAA clade</taxon>
        <taxon>Hologalegina</taxon>
        <taxon>IRL clade</taxon>
        <taxon>Trifolieae</taxon>
        <taxon>Trifolium</taxon>
    </lineage>
</organism>
<dbReference type="AlphaFoldDB" id="A0A2K3LLK8"/>
<comment type="caution">
    <text evidence="2">The sequence shown here is derived from an EMBL/GenBank/DDBJ whole genome shotgun (WGS) entry which is preliminary data.</text>
</comment>
<reference evidence="2 3" key="1">
    <citation type="journal article" date="2014" name="Am. J. Bot.">
        <title>Genome assembly and annotation for red clover (Trifolium pratense; Fabaceae).</title>
        <authorList>
            <person name="Istvanek J."/>
            <person name="Jaros M."/>
            <person name="Krenek A."/>
            <person name="Repkova J."/>
        </authorList>
    </citation>
    <scope>NUCLEOTIDE SEQUENCE [LARGE SCALE GENOMIC DNA]</scope>
    <source>
        <strain evidence="3">cv. Tatra</strain>
        <tissue evidence="2">Young leaves</tissue>
    </source>
</reference>
<protein>
    <submittedName>
        <fullName evidence="2">Uncharacterized protein</fullName>
    </submittedName>
</protein>
<evidence type="ECO:0000313" key="3">
    <source>
        <dbReference type="Proteomes" id="UP000236291"/>
    </source>
</evidence>
<name>A0A2K3LLK8_TRIPR</name>
<keyword evidence="1" id="KW-0732">Signal</keyword>
<dbReference type="Proteomes" id="UP000236291">
    <property type="component" value="Unassembled WGS sequence"/>
</dbReference>
<feature type="chain" id="PRO_5014466969" evidence="1">
    <location>
        <begin position="20"/>
        <end position="170"/>
    </location>
</feature>
<feature type="signal peptide" evidence="1">
    <location>
        <begin position="1"/>
        <end position="19"/>
    </location>
</feature>
<proteinExistence type="predicted"/>
<sequence>MAARVVLTYFSTCVLQTFACMVLTRLESQTKESDMCASHQTSKPVRDPEDGELCLSVTYRSFRPSEFEARGVRESYHMDNWFDPSMSALPIIVKHNSPSVDYSPTNKEHELSLYCCGPDYFYTTGDNVTTVIQPNTSETVDLHNWSSRLVEMSVARSYSALDYDRTPSTS</sequence>
<dbReference type="EMBL" id="ASHM01035956">
    <property type="protein sequence ID" value="PNX79416.1"/>
    <property type="molecule type" value="Genomic_DNA"/>
</dbReference>
<evidence type="ECO:0000256" key="1">
    <source>
        <dbReference type="SAM" id="SignalP"/>
    </source>
</evidence>
<reference evidence="2 3" key="2">
    <citation type="journal article" date="2017" name="Front. Plant Sci.">
        <title>Gene Classification and Mining of Molecular Markers Useful in Red Clover (Trifolium pratense) Breeding.</title>
        <authorList>
            <person name="Istvanek J."/>
            <person name="Dluhosova J."/>
            <person name="Dluhos P."/>
            <person name="Patkova L."/>
            <person name="Nedelnik J."/>
            <person name="Repkova J."/>
        </authorList>
    </citation>
    <scope>NUCLEOTIDE SEQUENCE [LARGE SCALE GENOMIC DNA]</scope>
    <source>
        <strain evidence="3">cv. Tatra</strain>
        <tissue evidence="2">Young leaves</tissue>
    </source>
</reference>
<accession>A0A2K3LLK8</accession>
<gene>
    <name evidence="2" type="ORF">L195_g035402</name>
</gene>
<evidence type="ECO:0000313" key="2">
    <source>
        <dbReference type="EMBL" id="PNX79416.1"/>
    </source>
</evidence>